<gene>
    <name evidence="2" type="ORF">BJ554DRAFT_4957</name>
</gene>
<accession>A0A8H7ZM43</accession>
<feature type="region of interest" description="Disordered" evidence="1">
    <location>
        <begin position="52"/>
        <end position="124"/>
    </location>
</feature>
<reference evidence="2 3" key="1">
    <citation type="journal article" name="Sci. Rep.">
        <title>Genome-scale phylogenetic analyses confirm Olpidium as the closest living zoosporic fungus to the non-flagellated, terrestrial fungi.</title>
        <authorList>
            <person name="Chang Y."/>
            <person name="Rochon D."/>
            <person name="Sekimoto S."/>
            <person name="Wang Y."/>
            <person name="Chovatia M."/>
            <person name="Sandor L."/>
            <person name="Salamov A."/>
            <person name="Grigoriev I.V."/>
            <person name="Stajich J.E."/>
            <person name="Spatafora J.W."/>
        </authorList>
    </citation>
    <scope>NUCLEOTIDE SEQUENCE [LARGE SCALE GENOMIC DNA]</scope>
    <source>
        <strain evidence="2">S191</strain>
    </source>
</reference>
<feature type="compositionally biased region" description="Acidic residues" evidence="1">
    <location>
        <begin position="89"/>
        <end position="107"/>
    </location>
</feature>
<sequence length="124" mass="13296">MVTRRGECCASPDCDARIHDRCALRYFSAGGGSARERGCPACNSAWAGPVVQAGSEKVTRRRGSSPTNAGEIPSSQADENNEERATEASDNDIQEVAEALTVDEEHEEPLNPAAPEDDEADNYQ</sequence>
<proteinExistence type="predicted"/>
<dbReference type="EMBL" id="JAEFCI010013135">
    <property type="protein sequence ID" value="KAG5455584.1"/>
    <property type="molecule type" value="Genomic_DNA"/>
</dbReference>
<dbReference type="InterPro" id="IPR013083">
    <property type="entry name" value="Znf_RING/FYVE/PHD"/>
</dbReference>
<evidence type="ECO:0000313" key="2">
    <source>
        <dbReference type="EMBL" id="KAG5455584.1"/>
    </source>
</evidence>
<dbReference type="Proteomes" id="UP000673691">
    <property type="component" value="Unassembled WGS sequence"/>
</dbReference>
<organism evidence="2 3">
    <name type="scientific">Olpidium bornovanus</name>
    <dbReference type="NCBI Taxonomy" id="278681"/>
    <lineage>
        <taxon>Eukaryota</taxon>
        <taxon>Fungi</taxon>
        <taxon>Fungi incertae sedis</taxon>
        <taxon>Olpidiomycota</taxon>
        <taxon>Olpidiomycotina</taxon>
        <taxon>Olpidiomycetes</taxon>
        <taxon>Olpidiales</taxon>
        <taxon>Olpidiaceae</taxon>
        <taxon>Olpidium</taxon>
    </lineage>
</organism>
<protein>
    <submittedName>
        <fullName evidence="2">Uncharacterized protein</fullName>
    </submittedName>
</protein>
<comment type="caution">
    <text evidence="2">The sequence shown here is derived from an EMBL/GenBank/DDBJ whole genome shotgun (WGS) entry which is preliminary data.</text>
</comment>
<name>A0A8H7ZM43_9FUNG</name>
<evidence type="ECO:0000313" key="3">
    <source>
        <dbReference type="Proteomes" id="UP000673691"/>
    </source>
</evidence>
<dbReference type="Gene3D" id="3.30.40.10">
    <property type="entry name" value="Zinc/RING finger domain, C3HC4 (zinc finger)"/>
    <property type="match status" value="1"/>
</dbReference>
<evidence type="ECO:0000256" key="1">
    <source>
        <dbReference type="SAM" id="MobiDB-lite"/>
    </source>
</evidence>
<feature type="compositionally biased region" description="Acidic residues" evidence="1">
    <location>
        <begin position="115"/>
        <end position="124"/>
    </location>
</feature>
<feature type="compositionally biased region" description="Polar residues" evidence="1">
    <location>
        <begin position="64"/>
        <end position="78"/>
    </location>
</feature>
<dbReference type="AlphaFoldDB" id="A0A8H7ZM43"/>
<keyword evidence="3" id="KW-1185">Reference proteome</keyword>